<name>A0A381NV20_9ZZZZ</name>
<sequence length="55" mass="6015">MGGHRLLTPLGGRIIIPFSQRAVAGLPSLRFARSGVPYLSLPRRKNTPVRAYLAD</sequence>
<dbReference type="EMBL" id="UINC01000576">
    <property type="protein sequence ID" value="SUZ57738.1"/>
    <property type="molecule type" value="Genomic_DNA"/>
</dbReference>
<dbReference type="AlphaFoldDB" id="A0A381NV20"/>
<accession>A0A381NV20</accession>
<protein>
    <submittedName>
        <fullName evidence="1">Uncharacterized protein</fullName>
    </submittedName>
</protein>
<evidence type="ECO:0000313" key="1">
    <source>
        <dbReference type="EMBL" id="SUZ57738.1"/>
    </source>
</evidence>
<organism evidence="1">
    <name type="scientific">marine metagenome</name>
    <dbReference type="NCBI Taxonomy" id="408172"/>
    <lineage>
        <taxon>unclassified sequences</taxon>
        <taxon>metagenomes</taxon>
        <taxon>ecological metagenomes</taxon>
    </lineage>
</organism>
<gene>
    <name evidence="1" type="ORF">METZ01_LOCUS10592</name>
</gene>
<reference evidence="1" key="1">
    <citation type="submission" date="2018-05" db="EMBL/GenBank/DDBJ databases">
        <authorList>
            <person name="Lanie J.A."/>
            <person name="Ng W.-L."/>
            <person name="Kazmierczak K.M."/>
            <person name="Andrzejewski T.M."/>
            <person name="Davidsen T.M."/>
            <person name="Wayne K.J."/>
            <person name="Tettelin H."/>
            <person name="Glass J.I."/>
            <person name="Rusch D."/>
            <person name="Podicherti R."/>
            <person name="Tsui H.-C.T."/>
            <person name="Winkler M.E."/>
        </authorList>
    </citation>
    <scope>NUCLEOTIDE SEQUENCE</scope>
</reference>
<proteinExistence type="predicted"/>